<evidence type="ECO:0000256" key="3">
    <source>
        <dbReference type="ARBA" id="ARBA00023015"/>
    </source>
</evidence>
<evidence type="ECO:0000256" key="1">
    <source>
        <dbReference type="ARBA" id="ARBA00022553"/>
    </source>
</evidence>
<dbReference type="InterPro" id="IPR011006">
    <property type="entry name" value="CheY-like_superfamily"/>
</dbReference>
<reference evidence="9" key="1">
    <citation type="submission" date="2016-11" db="EMBL/GenBank/DDBJ databases">
        <authorList>
            <person name="Varghese N."/>
            <person name="Submissions S."/>
        </authorList>
    </citation>
    <scope>NUCLEOTIDE SEQUENCE [LARGE SCALE GENOMIC DNA]</scope>
    <source>
        <strain evidence="9">DSM 22212</strain>
    </source>
</reference>
<gene>
    <name evidence="8" type="ORF">SAMN04488087_0028</name>
</gene>
<evidence type="ECO:0000256" key="2">
    <source>
        <dbReference type="ARBA" id="ARBA00023012"/>
    </source>
</evidence>
<evidence type="ECO:0000256" key="6">
    <source>
        <dbReference type="PROSITE-ProRule" id="PRU00169"/>
    </source>
</evidence>
<keyword evidence="2" id="KW-0902">Two-component regulatory system</keyword>
<dbReference type="Pfam" id="PF00072">
    <property type="entry name" value="Response_reg"/>
    <property type="match status" value="1"/>
</dbReference>
<dbReference type="SUPFAM" id="SSF52172">
    <property type="entry name" value="CheY-like"/>
    <property type="match status" value="1"/>
</dbReference>
<dbReference type="SMART" id="SM00448">
    <property type="entry name" value="REC"/>
    <property type="match status" value="1"/>
</dbReference>
<dbReference type="RefSeq" id="WP_072713799.1">
    <property type="nucleotide sequence ID" value="NZ_FRAU01000001.1"/>
</dbReference>
<dbReference type="PANTHER" id="PTHR48111">
    <property type="entry name" value="REGULATOR OF RPOS"/>
    <property type="match status" value="1"/>
</dbReference>
<dbReference type="GO" id="GO:0005829">
    <property type="term" value="C:cytosol"/>
    <property type="evidence" value="ECO:0007669"/>
    <property type="project" value="TreeGrafter"/>
</dbReference>
<dbReference type="Proteomes" id="UP000185812">
    <property type="component" value="Unassembled WGS sequence"/>
</dbReference>
<keyword evidence="3" id="KW-0805">Transcription regulation</keyword>
<dbReference type="GO" id="GO:0006355">
    <property type="term" value="P:regulation of DNA-templated transcription"/>
    <property type="evidence" value="ECO:0007669"/>
    <property type="project" value="TreeGrafter"/>
</dbReference>
<organism evidence="8 9">
    <name type="scientific">Rhodothermus profundi</name>
    <dbReference type="NCBI Taxonomy" id="633813"/>
    <lineage>
        <taxon>Bacteria</taxon>
        <taxon>Pseudomonadati</taxon>
        <taxon>Rhodothermota</taxon>
        <taxon>Rhodothermia</taxon>
        <taxon>Rhodothermales</taxon>
        <taxon>Rhodothermaceae</taxon>
        <taxon>Rhodothermus</taxon>
    </lineage>
</organism>
<accession>A0A1M6P4E0</accession>
<keyword evidence="4" id="KW-0238">DNA-binding</keyword>
<dbReference type="EMBL" id="FRAU01000001">
    <property type="protein sequence ID" value="SHK02839.1"/>
    <property type="molecule type" value="Genomic_DNA"/>
</dbReference>
<dbReference type="GO" id="GO:0000976">
    <property type="term" value="F:transcription cis-regulatory region binding"/>
    <property type="evidence" value="ECO:0007669"/>
    <property type="project" value="TreeGrafter"/>
</dbReference>
<dbReference type="PROSITE" id="PS50110">
    <property type="entry name" value="RESPONSE_REGULATORY"/>
    <property type="match status" value="1"/>
</dbReference>
<dbReference type="OrthoDB" id="9789181at2"/>
<dbReference type="FunFam" id="3.40.50.2300:FF:000001">
    <property type="entry name" value="DNA-binding response regulator PhoB"/>
    <property type="match status" value="1"/>
</dbReference>
<feature type="domain" description="Response regulatory" evidence="7">
    <location>
        <begin position="8"/>
        <end position="124"/>
    </location>
</feature>
<dbReference type="PANTHER" id="PTHR48111:SF21">
    <property type="entry name" value="DNA-BINDING DUAL MASTER TRANSCRIPTIONAL REGULATOR RPAA"/>
    <property type="match status" value="1"/>
</dbReference>
<proteinExistence type="predicted"/>
<protein>
    <submittedName>
        <fullName evidence="8">Response regulator receiver protein</fullName>
    </submittedName>
</protein>
<evidence type="ECO:0000313" key="9">
    <source>
        <dbReference type="Proteomes" id="UP000185812"/>
    </source>
</evidence>
<dbReference type="GO" id="GO:0000156">
    <property type="term" value="F:phosphorelay response regulator activity"/>
    <property type="evidence" value="ECO:0007669"/>
    <property type="project" value="TreeGrafter"/>
</dbReference>
<keyword evidence="9" id="KW-1185">Reference proteome</keyword>
<dbReference type="InterPro" id="IPR039420">
    <property type="entry name" value="WalR-like"/>
</dbReference>
<dbReference type="AlphaFoldDB" id="A0A1M6P4E0"/>
<dbReference type="STRING" id="633813.SAMN04488087_0028"/>
<sequence>MTTSRTPYVLIVEDEPSIALSLRFLMEQEGYRVEVVEDGEAALEACRKTPPDLVLLDVMLPGMSGFEVCQRLKARSDKKAIKVVLVTARGREADLEKGRAVGADAYIVKPFAIRDVMHTVHHLLNRSGEAGKP</sequence>
<evidence type="ECO:0000256" key="5">
    <source>
        <dbReference type="ARBA" id="ARBA00023163"/>
    </source>
</evidence>
<dbReference type="Gene3D" id="3.40.50.2300">
    <property type="match status" value="1"/>
</dbReference>
<evidence type="ECO:0000313" key="8">
    <source>
        <dbReference type="EMBL" id="SHK02839.1"/>
    </source>
</evidence>
<feature type="modified residue" description="4-aspartylphosphate" evidence="6">
    <location>
        <position position="57"/>
    </location>
</feature>
<dbReference type="InterPro" id="IPR001789">
    <property type="entry name" value="Sig_transdc_resp-reg_receiver"/>
</dbReference>
<keyword evidence="1 6" id="KW-0597">Phosphoprotein</keyword>
<dbReference type="CDD" id="cd17574">
    <property type="entry name" value="REC_OmpR"/>
    <property type="match status" value="1"/>
</dbReference>
<keyword evidence="5" id="KW-0804">Transcription</keyword>
<dbReference type="GO" id="GO:0032993">
    <property type="term" value="C:protein-DNA complex"/>
    <property type="evidence" value="ECO:0007669"/>
    <property type="project" value="TreeGrafter"/>
</dbReference>
<evidence type="ECO:0000259" key="7">
    <source>
        <dbReference type="PROSITE" id="PS50110"/>
    </source>
</evidence>
<evidence type="ECO:0000256" key="4">
    <source>
        <dbReference type="ARBA" id="ARBA00023125"/>
    </source>
</evidence>
<name>A0A1M6P4E0_9BACT</name>